<dbReference type="EMBL" id="CP018762">
    <property type="protein sequence ID" value="APZ34979.1"/>
    <property type="molecule type" value="Genomic_DNA"/>
</dbReference>
<name>A0A1P8UA34_9MICO</name>
<accession>A0A1P8UA34</accession>
<dbReference type="STRING" id="36805.BOH66_12545"/>
<evidence type="ECO:0000313" key="1">
    <source>
        <dbReference type="EMBL" id="APZ34979.1"/>
    </source>
</evidence>
<dbReference type="AlphaFoldDB" id="A0A1P8UA34"/>
<reference evidence="1 2" key="1">
    <citation type="submission" date="2016-12" db="EMBL/GenBank/DDBJ databases">
        <title>Complete genome sequence of Microbacterium aurum KACC 15219.</title>
        <authorList>
            <person name="Jung Y."/>
            <person name="Shin J.-H."/>
            <person name="Lee Y.-J."/>
            <person name="Yi H."/>
            <person name="Bahn Y.-S."/>
            <person name="Kim J.F."/>
            <person name="Lee D.-W."/>
        </authorList>
    </citation>
    <scope>NUCLEOTIDE SEQUENCE [LARGE SCALE GENOMIC DNA]</scope>
    <source>
        <strain evidence="1 2">KACC 15219</strain>
    </source>
</reference>
<sequence>MTPTAEERTDAVAVASAPRADFDVTALSLGACPPVAAHAVMRRAAVRDAAGGGSRRLTVCS</sequence>
<dbReference type="KEGG" id="maur:BOH66_12545"/>
<gene>
    <name evidence="1" type="ORF">BOH66_12545</name>
</gene>
<protein>
    <submittedName>
        <fullName evidence="1">Uncharacterized protein</fullName>
    </submittedName>
</protein>
<keyword evidence="2" id="KW-1185">Reference proteome</keyword>
<dbReference type="Proteomes" id="UP000187185">
    <property type="component" value="Chromosome"/>
</dbReference>
<proteinExistence type="predicted"/>
<organism evidence="1 2">
    <name type="scientific">Microbacterium aurum</name>
    <dbReference type="NCBI Taxonomy" id="36805"/>
    <lineage>
        <taxon>Bacteria</taxon>
        <taxon>Bacillati</taxon>
        <taxon>Actinomycetota</taxon>
        <taxon>Actinomycetes</taxon>
        <taxon>Micrococcales</taxon>
        <taxon>Microbacteriaceae</taxon>
        <taxon>Microbacterium</taxon>
    </lineage>
</organism>
<evidence type="ECO:0000313" key="2">
    <source>
        <dbReference type="Proteomes" id="UP000187185"/>
    </source>
</evidence>